<organism evidence="2 3">
    <name type="scientific">Acidiphilium rubrum</name>
    <dbReference type="NCBI Taxonomy" id="526"/>
    <lineage>
        <taxon>Bacteria</taxon>
        <taxon>Pseudomonadati</taxon>
        <taxon>Pseudomonadota</taxon>
        <taxon>Alphaproteobacteria</taxon>
        <taxon>Acetobacterales</taxon>
        <taxon>Acidocellaceae</taxon>
        <taxon>Acidiphilium</taxon>
    </lineage>
</organism>
<dbReference type="PROSITE" id="PS51257">
    <property type="entry name" value="PROKAR_LIPOPROTEIN"/>
    <property type="match status" value="1"/>
</dbReference>
<proteinExistence type="predicted"/>
<dbReference type="AlphaFoldDB" id="A0A8G2CN97"/>
<accession>A0A8G2CN97</accession>
<comment type="caution">
    <text evidence="2">The sequence shown here is derived from an EMBL/GenBank/DDBJ whole genome shotgun (WGS) entry which is preliminary data.</text>
</comment>
<feature type="compositionally biased region" description="Polar residues" evidence="1">
    <location>
        <begin position="152"/>
        <end position="165"/>
    </location>
</feature>
<gene>
    <name evidence="2" type="ORF">SAMN05421828_1297</name>
</gene>
<evidence type="ECO:0000256" key="1">
    <source>
        <dbReference type="SAM" id="MobiDB-lite"/>
    </source>
</evidence>
<evidence type="ECO:0000313" key="3">
    <source>
        <dbReference type="Proteomes" id="UP000186308"/>
    </source>
</evidence>
<feature type="compositionally biased region" description="Low complexity" evidence="1">
    <location>
        <begin position="170"/>
        <end position="181"/>
    </location>
</feature>
<evidence type="ECO:0000313" key="2">
    <source>
        <dbReference type="EMBL" id="SIR40071.1"/>
    </source>
</evidence>
<evidence type="ECO:0008006" key="4">
    <source>
        <dbReference type="Google" id="ProtNLM"/>
    </source>
</evidence>
<keyword evidence="3" id="KW-1185">Reference proteome</keyword>
<sequence length="249" mass="25031">MRRGSRSITMKTLSRPLTLAVPGAMALLLSGCAGVGNYLGSTLNPFGDPNAPKGYALNMQRARGNDVAVAPILPQPGDVWPGPVRPVPTLSDIQQHMNTPLGQEFQNEYGRKPTGTNAYSVPEGGMATPEPHADSGPNAGTTKFGGYGHAVNGSSTSPGSAQSALPNEPAAPATTPTPAKTIGSGKQFAVGQTLMGPTGPAGVVSGSSNGRYQTVAPINGGGGGILIPNGNGTATLIQPNGQVVTVQGQ</sequence>
<feature type="region of interest" description="Disordered" evidence="1">
    <location>
        <begin position="115"/>
        <end position="184"/>
    </location>
</feature>
<reference evidence="2 3" key="1">
    <citation type="submission" date="2017-01" db="EMBL/GenBank/DDBJ databases">
        <authorList>
            <person name="Varghese N."/>
            <person name="Submissions S."/>
        </authorList>
    </citation>
    <scope>NUCLEOTIDE SEQUENCE [LARGE SCALE GENOMIC DNA]</scope>
    <source>
        <strain evidence="2 3">ATCC 35905</strain>
    </source>
</reference>
<protein>
    <recommendedName>
        <fullName evidence="4">Lipoprotein</fullName>
    </recommendedName>
</protein>
<dbReference type="EMBL" id="FTNE01000029">
    <property type="protein sequence ID" value="SIR40071.1"/>
    <property type="molecule type" value="Genomic_DNA"/>
</dbReference>
<dbReference type="Proteomes" id="UP000186308">
    <property type="component" value="Unassembled WGS sequence"/>
</dbReference>
<name>A0A8G2CN97_ACIRU</name>